<dbReference type="PANTHER" id="PTHR44119:SF4">
    <property type="entry name" value="AEROBIC COBALTOCHELATASE SUBUNIT COBN"/>
    <property type="match status" value="1"/>
</dbReference>
<accession>A0A368YLC4</accession>
<sequence length="1081" mass="114817">MHVVFRESRGLEETEVPTDPGQSPADMVALSYSDSDLGAFAAGWHRAQSGTAGARPPLPSLRLCNISALRHPVSVDTYLETTLAGARAILVRLIGGEAYWPYGVASLQDLARRRGIALALLPADGRPDDRLERFSTLKPATLHRLTALCDEGGAVAAQMALAELARAAGLPASDVSGEAAIPQWGFYDPDTGVIPAPAPGLGENPVLVSFYRSYLTSADLGPVDAMIRALRGAGFAATGVFAPSLKMPGLGAWLAPHLPGLAAIVNMTAFSARDDQGATPFDACDCPVFQVALSTAPRDLWAADDRGLSAADLAMHVVLPEVDGRIFLGAVSFKAAEPRDPALQFSRQIHAPDHDRIALAVARIKAWHRLRVPVRKAVILSTYPGKAHQLAHAVGLDALASCGEILGIPYQDLGKRLTAERLTWPLADYRAALASLPRCLQNDLAAAWGAADTDPLIRDGAFAFAAIRTDDALIALQPERGEAQTRADDYHDLSRTPCHGYVAFYLWLRGQADALIHMGAHGTLEWLPGKSVALSDECWPQALLGDLPVAYPFIVNDPGEAAQAKRRLGAVTLGHLPPPLADAALPERLTYLERLLDEYSTADGLDPRRRDRLIGAIRDEARAAGVEADLGLPPDAAPAQAIPLIDRFVCDLKESRFGEGLHIYGTGPCGAQERAGLTRALAGQRVAPGPSGSPARGRQDVLPTGRNLFTVDPRAVPSRAAHAQGIKLAEELLRRHLQDHGDWPRGLVVDLWGSATMRTAGEDFAMALHLAGMAPRWDASSGRVSGVDILALAELGRPRIDVTLRVSGLFRDVFPGLAQLFEAGAAALAERDESPADNPYSGPCPGTRAPRVFGPKPGLYGLGMSDLAETFTQAARHAAGEAWLAASSYAIGADGGIRHDPQAIRDRLAVADGFVHAQDLPESDLLLASDYAAHEAGFAAAMARLGAPVPALYHLDATRPDAPRARSLTEEIARVTRARAANPAWADGMMAHGFRGASEIAATLDHMAAFANLAGVVPGHLFDLYHDATLGRPDVVAFMQAENPAALAAMRDMFMRLHASGLWVTRRNSVLAGLKGLEAAP</sequence>
<dbReference type="AlphaFoldDB" id="A0A368YLC4"/>
<dbReference type="NCBIfam" id="NF008973">
    <property type="entry name" value="PRK12321.1"/>
    <property type="match status" value="1"/>
</dbReference>
<evidence type="ECO:0000259" key="2">
    <source>
        <dbReference type="Pfam" id="PF02514"/>
    </source>
</evidence>
<feature type="compositionally biased region" description="Basic and acidic residues" evidence="1">
    <location>
        <begin position="1"/>
        <end position="12"/>
    </location>
</feature>
<gene>
    <name evidence="3" type="ORF">DFP89_11637</name>
</gene>
<feature type="domain" description="CobN/magnesium chelatase" evidence="2">
    <location>
        <begin position="672"/>
        <end position="1068"/>
    </location>
</feature>
<evidence type="ECO:0000256" key="1">
    <source>
        <dbReference type="SAM" id="MobiDB-lite"/>
    </source>
</evidence>
<name>A0A368YLC4_9RHOB</name>
<dbReference type="EMBL" id="QPJL01000016">
    <property type="protein sequence ID" value="RCW81032.1"/>
    <property type="molecule type" value="Genomic_DNA"/>
</dbReference>
<dbReference type="RefSeq" id="WP_114350024.1">
    <property type="nucleotide sequence ID" value="NZ_QPJL01000016.1"/>
</dbReference>
<feature type="region of interest" description="Disordered" evidence="1">
    <location>
        <begin position="1"/>
        <end position="23"/>
    </location>
</feature>
<feature type="domain" description="CobN/magnesium chelatase" evidence="2">
    <location>
        <begin position="164"/>
        <end position="406"/>
    </location>
</feature>
<dbReference type="InterPro" id="IPR003672">
    <property type="entry name" value="CobN/Mg_chltase"/>
</dbReference>
<reference evidence="3 4" key="1">
    <citation type="submission" date="2018-07" db="EMBL/GenBank/DDBJ databases">
        <title>Genomic Encyclopedia of Type Strains, Phase III (KMG-III): the genomes of soil and plant-associated and newly described type strains.</title>
        <authorList>
            <person name="Whitman W."/>
        </authorList>
    </citation>
    <scope>NUCLEOTIDE SEQUENCE [LARGE SCALE GENOMIC DNA]</scope>
    <source>
        <strain evidence="3 4">CECT 8525</strain>
    </source>
</reference>
<evidence type="ECO:0000313" key="3">
    <source>
        <dbReference type="EMBL" id="RCW81032.1"/>
    </source>
</evidence>
<dbReference type="PANTHER" id="PTHR44119">
    <property type="entry name" value="MAGNESIUM-CHELATASE SUBUNIT CHLH, CHLOROPLASTIC"/>
    <property type="match status" value="1"/>
</dbReference>
<dbReference type="Proteomes" id="UP000253345">
    <property type="component" value="Unassembled WGS sequence"/>
</dbReference>
<organism evidence="3 4">
    <name type="scientific">Paracoccus lutimaris</name>
    <dbReference type="NCBI Taxonomy" id="1490030"/>
    <lineage>
        <taxon>Bacteria</taxon>
        <taxon>Pseudomonadati</taxon>
        <taxon>Pseudomonadota</taxon>
        <taxon>Alphaproteobacteria</taxon>
        <taxon>Rhodobacterales</taxon>
        <taxon>Paracoccaceae</taxon>
        <taxon>Paracoccus</taxon>
    </lineage>
</organism>
<dbReference type="Pfam" id="PF02514">
    <property type="entry name" value="CobN-Mg_chel"/>
    <property type="match status" value="2"/>
</dbReference>
<protein>
    <submittedName>
        <fullName evidence="3">Cobaltochelatase CobN subunit</fullName>
    </submittedName>
</protein>
<evidence type="ECO:0000313" key="4">
    <source>
        <dbReference type="Proteomes" id="UP000253345"/>
    </source>
</evidence>
<dbReference type="CDD" id="cd10150">
    <property type="entry name" value="CobN_like"/>
    <property type="match status" value="1"/>
</dbReference>
<keyword evidence="4" id="KW-1185">Reference proteome</keyword>
<comment type="caution">
    <text evidence="3">The sequence shown here is derived from an EMBL/GenBank/DDBJ whole genome shotgun (WGS) entry which is preliminary data.</text>
</comment>
<dbReference type="OrthoDB" id="9757976at2"/>
<proteinExistence type="predicted"/>